<dbReference type="PRINTS" id="PR00503">
    <property type="entry name" value="BROMODOMAIN"/>
</dbReference>
<organism evidence="4 5">
    <name type="scientific">Albugo candida</name>
    <dbReference type="NCBI Taxonomy" id="65357"/>
    <lineage>
        <taxon>Eukaryota</taxon>
        <taxon>Sar</taxon>
        <taxon>Stramenopiles</taxon>
        <taxon>Oomycota</taxon>
        <taxon>Peronosporomycetes</taxon>
        <taxon>Albuginales</taxon>
        <taxon>Albuginaceae</taxon>
        <taxon>Albugo</taxon>
    </lineage>
</organism>
<dbReference type="InterPro" id="IPR001487">
    <property type="entry name" value="Bromodomain"/>
</dbReference>
<dbReference type="STRING" id="65357.A0A024GDN3"/>
<dbReference type="PROSITE" id="PS50014">
    <property type="entry name" value="BROMODOMAIN_2"/>
    <property type="match status" value="1"/>
</dbReference>
<dbReference type="GO" id="GO:0006338">
    <property type="term" value="P:chromatin remodeling"/>
    <property type="evidence" value="ECO:0007669"/>
    <property type="project" value="TreeGrafter"/>
</dbReference>
<dbReference type="GO" id="GO:0000785">
    <property type="term" value="C:chromatin"/>
    <property type="evidence" value="ECO:0007669"/>
    <property type="project" value="TreeGrafter"/>
</dbReference>
<dbReference type="SUPFAM" id="SSF47370">
    <property type="entry name" value="Bromodomain"/>
    <property type="match status" value="1"/>
</dbReference>
<dbReference type="OrthoDB" id="21449at2759"/>
<dbReference type="AlphaFoldDB" id="A0A024GDN3"/>
<evidence type="ECO:0000256" key="2">
    <source>
        <dbReference type="PROSITE-ProRule" id="PRU00035"/>
    </source>
</evidence>
<sequence length="185" mass="21730">MNYAEKCAYILDVLTSHEYSWPFLEPVDPVALNIPTYFDLVKNPMDLRTMRSKLEQNLYTNPSNFRNDMILMFENAIVFNMDDSRDNSVRTLAQKLLQISLDLYDNVFEEPRVKVPAPSTTSVDYRLSADKESSWMTSVVDELCASAKEQKLWEHWKKYSFVARTNRQKRMRHRLYGNVSQTPLT</sequence>
<keyword evidence="5" id="KW-1185">Reference proteome</keyword>
<dbReference type="InterPro" id="IPR036427">
    <property type="entry name" value="Bromodomain-like_sf"/>
</dbReference>
<dbReference type="SMART" id="SM00297">
    <property type="entry name" value="BROMO"/>
    <property type="match status" value="1"/>
</dbReference>
<dbReference type="Proteomes" id="UP000053237">
    <property type="component" value="Unassembled WGS sequence"/>
</dbReference>
<evidence type="ECO:0000259" key="3">
    <source>
        <dbReference type="PROSITE" id="PS50014"/>
    </source>
</evidence>
<accession>A0A024GDN3</accession>
<dbReference type="PANTHER" id="PTHR22880:SF225">
    <property type="entry name" value="BROMODOMAIN-CONTAINING PROTEIN BET-1-RELATED"/>
    <property type="match status" value="1"/>
</dbReference>
<evidence type="ECO:0000313" key="4">
    <source>
        <dbReference type="EMBL" id="CCI44804.1"/>
    </source>
</evidence>
<comment type="caution">
    <text evidence="4">The sequence shown here is derived from an EMBL/GenBank/DDBJ whole genome shotgun (WGS) entry which is preliminary data.</text>
</comment>
<reference evidence="4 5" key="1">
    <citation type="submission" date="2012-05" db="EMBL/GenBank/DDBJ databases">
        <title>Recombination and specialization in a pathogen metapopulation.</title>
        <authorList>
            <person name="Gardiner A."/>
            <person name="Kemen E."/>
            <person name="Schultz-Larsen T."/>
            <person name="MacLean D."/>
            <person name="Van Oosterhout C."/>
            <person name="Jones J.D.G."/>
        </authorList>
    </citation>
    <scope>NUCLEOTIDE SEQUENCE [LARGE SCALE GENOMIC DNA]</scope>
    <source>
        <strain evidence="4 5">Ac Nc2</strain>
    </source>
</reference>
<dbReference type="PANTHER" id="PTHR22880">
    <property type="entry name" value="FALZ-RELATED BROMODOMAIN-CONTAINING PROTEINS"/>
    <property type="match status" value="1"/>
</dbReference>
<feature type="domain" description="Bromo" evidence="3">
    <location>
        <begin position="15"/>
        <end position="87"/>
    </location>
</feature>
<dbReference type="InterPro" id="IPR018359">
    <property type="entry name" value="Bromodomain_CS"/>
</dbReference>
<dbReference type="GO" id="GO:0006355">
    <property type="term" value="P:regulation of DNA-templated transcription"/>
    <property type="evidence" value="ECO:0007669"/>
    <property type="project" value="TreeGrafter"/>
</dbReference>
<evidence type="ECO:0000256" key="1">
    <source>
        <dbReference type="ARBA" id="ARBA00023117"/>
    </source>
</evidence>
<dbReference type="PROSITE" id="PS00633">
    <property type="entry name" value="BROMODOMAIN_1"/>
    <property type="match status" value="1"/>
</dbReference>
<protein>
    <recommendedName>
        <fullName evidence="3">Bromo domain-containing protein</fullName>
    </recommendedName>
</protein>
<dbReference type="EMBL" id="CAIX01000079">
    <property type="protein sequence ID" value="CCI44804.1"/>
    <property type="molecule type" value="Genomic_DNA"/>
</dbReference>
<dbReference type="InParanoid" id="A0A024GDN3"/>
<evidence type="ECO:0000313" key="5">
    <source>
        <dbReference type="Proteomes" id="UP000053237"/>
    </source>
</evidence>
<name>A0A024GDN3_9STRA</name>
<dbReference type="GO" id="GO:0005634">
    <property type="term" value="C:nucleus"/>
    <property type="evidence" value="ECO:0007669"/>
    <property type="project" value="TreeGrafter"/>
</dbReference>
<dbReference type="Pfam" id="PF00439">
    <property type="entry name" value="Bromodomain"/>
    <property type="match status" value="1"/>
</dbReference>
<dbReference type="InterPro" id="IPR050935">
    <property type="entry name" value="Bromo_chromatin_reader"/>
</dbReference>
<keyword evidence="1 2" id="KW-0103">Bromodomain</keyword>
<proteinExistence type="predicted"/>
<dbReference type="Gene3D" id="1.20.920.10">
    <property type="entry name" value="Bromodomain-like"/>
    <property type="match status" value="1"/>
</dbReference>
<gene>
    <name evidence="4" type="ORF">BN9_056280</name>
</gene>